<evidence type="ECO:0000256" key="5">
    <source>
        <dbReference type="ARBA" id="ARBA00023136"/>
    </source>
</evidence>
<feature type="transmembrane region" description="Helical" evidence="7">
    <location>
        <begin position="525"/>
        <end position="545"/>
    </location>
</feature>
<feature type="transmembrane region" description="Helical" evidence="7">
    <location>
        <begin position="775"/>
        <end position="794"/>
    </location>
</feature>
<dbReference type="InterPro" id="IPR036259">
    <property type="entry name" value="MFS_trans_sf"/>
</dbReference>
<comment type="caution">
    <text evidence="9">The sequence shown here is derived from an EMBL/GenBank/DDBJ whole genome shotgun (WGS) entry which is preliminary data.</text>
</comment>
<feature type="transmembrane region" description="Helical" evidence="7">
    <location>
        <begin position="851"/>
        <end position="871"/>
    </location>
</feature>
<feature type="domain" description="Major facilitator superfamily associated" evidence="8">
    <location>
        <begin position="1054"/>
        <end position="1602"/>
    </location>
</feature>
<feature type="transmembrane region" description="Helical" evidence="7">
    <location>
        <begin position="737"/>
        <end position="755"/>
    </location>
</feature>
<evidence type="ECO:0000256" key="4">
    <source>
        <dbReference type="ARBA" id="ARBA00022989"/>
    </source>
</evidence>
<feature type="transmembrane region" description="Helical" evidence="7">
    <location>
        <begin position="316"/>
        <end position="337"/>
    </location>
</feature>
<dbReference type="SUPFAM" id="SSF103473">
    <property type="entry name" value="MFS general substrate transporter"/>
    <property type="match status" value="3"/>
</dbReference>
<organism evidence="9 10">
    <name type="scientific">Pocillopora damicornis</name>
    <name type="common">Cauliflower coral</name>
    <name type="synonym">Millepora damicornis</name>
    <dbReference type="NCBI Taxonomy" id="46731"/>
    <lineage>
        <taxon>Eukaryota</taxon>
        <taxon>Metazoa</taxon>
        <taxon>Cnidaria</taxon>
        <taxon>Anthozoa</taxon>
        <taxon>Hexacorallia</taxon>
        <taxon>Scleractinia</taxon>
        <taxon>Astrocoeniina</taxon>
        <taxon>Pocilloporidae</taxon>
        <taxon>Pocillopora</taxon>
    </lineage>
</organism>
<feature type="domain" description="Major facilitator superfamily associated" evidence="8">
    <location>
        <begin position="524"/>
        <end position="975"/>
    </location>
</feature>
<feature type="transmembrane region" description="Helical" evidence="7">
    <location>
        <begin position="1338"/>
        <end position="1357"/>
    </location>
</feature>
<feature type="transmembrane region" description="Helical" evidence="7">
    <location>
        <begin position="471"/>
        <end position="489"/>
    </location>
</feature>
<dbReference type="InterPro" id="IPR051717">
    <property type="entry name" value="MFS_MFSD6"/>
</dbReference>
<dbReference type="GO" id="GO:0016020">
    <property type="term" value="C:membrane"/>
    <property type="evidence" value="ECO:0007669"/>
    <property type="project" value="UniProtKB-SubCell"/>
</dbReference>
<feature type="transmembrane region" description="Helical" evidence="7">
    <location>
        <begin position="912"/>
        <end position="931"/>
    </location>
</feature>
<name>A0A3M6UAL5_POCDA</name>
<dbReference type="OrthoDB" id="5989317at2759"/>
<feature type="transmembrane region" description="Helical" evidence="7">
    <location>
        <begin position="381"/>
        <end position="399"/>
    </location>
</feature>
<feature type="transmembrane region" description="Helical" evidence="7">
    <location>
        <begin position="883"/>
        <end position="900"/>
    </location>
</feature>
<feature type="transmembrane region" description="Helical" evidence="7">
    <location>
        <begin position="585"/>
        <end position="604"/>
    </location>
</feature>
<keyword evidence="5 7" id="KW-0472">Membrane</keyword>
<keyword evidence="4 7" id="KW-1133">Transmembrane helix</keyword>
<feature type="transmembrane region" description="Helical" evidence="7">
    <location>
        <begin position="1372"/>
        <end position="1392"/>
    </location>
</feature>
<feature type="transmembrane region" description="Helical" evidence="7">
    <location>
        <begin position="974"/>
        <end position="995"/>
    </location>
</feature>
<feature type="transmembrane region" description="Helical" evidence="7">
    <location>
        <begin position="265"/>
        <end position="283"/>
    </location>
</feature>
<dbReference type="EMBL" id="RCHS01001908">
    <property type="protein sequence ID" value="RMX50713.1"/>
    <property type="molecule type" value="Genomic_DNA"/>
</dbReference>
<feature type="transmembrane region" description="Helical" evidence="7">
    <location>
        <begin position="1295"/>
        <end position="1317"/>
    </location>
</feature>
<feature type="transmembrane region" description="Helical" evidence="7">
    <location>
        <begin position="1539"/>
        <end position="1558"/>
    </location>
</feature>
<proteinExistence type="inferred from homology"/>
<dbReference type="PANTHER" id="PTHR16172">
    <property type="entry name" value="MAJOR FACILITATOR SUPERFAMILY DOMAIN-CONTAINING PROTEIN 6-LIKE"/>
    <property type="match status" value="1"/>
</dbReference>
<dbReference type="PANTHER" id="PTHR16172:SF2">
    <property type="entry name" value="MAJOR FACILITATOR SUPERFAMILY DOMAIN-CONTAINING PROTEIN 6"/>
    <property type="match status" value="1"/>
</dbReference>
<keyword evidence="3 7" id="KW-0812">Transmembrane</keyword>
<reference evidence="9 10" key="1">
    <citation type="journal article" date="2018" name="Sci. Rep.">
        <title>Comparative analysis of the Pocillopora damicornis genome highlights role of immune system in coral evolution.</title>
        <authorList>
            <person name="Cunning R."/>
            <person name="Bay R.A."/>
            <person name="Gillette P."/>
            <person name="Baker A.C."/>
            <person name="Traylor-Knowles N."/>
        </authorList>
    </citation>
    <scope>NUCLEOTIDE SEQUENCE [LARGE SCALE GENOMIC DNA]</scope>
    <source>
        <strain evidence="9">RSMAS</strain>
        <tissue evidence="9">Whole animal</tissue>
    </source>
</reference>
<feature type="domain" description="Major facilitator superfamily associated" evidence="8">
    <location>
        <begin position="38"/>
        <end position="473"/>
    </location>
</feature>
<dbReference type="Proteomes" id="UP000275408">
    <property type="component" value="Unassembled WGS sequence"/>
</dbReference>
<comment type="similarity">
    <text evidence="2">Belongs to the major facilitator superfamily. MFSD6 family.</text>
</comment>
<dbReference type="Pfam" id="PF12832">
    <property type="entry name" value="MFS_1_like"/>
    <property type="match status" value="3"/>
</dbReference>
<dbReference type="CDD" id="cd17335">
    <property type="entry name" value="MFS_MFSD6"/>
    <property type="match status" value="3"/>
</dbReference>
<evidence type="ECO:0000313" key="10">
    <source>
        <dbReference type="Proteomes" id="UP000275408"/>
    </source>
</evidence>
<feature type="transmembrane region" description="Helical" evidence="7">
    <location>
        <begin position="1510"/>
        <end position="1527"/>
    </location>
</feature>
<feature type="transmembrane region" description="Helical" evidence="7">
    <location>
        <begin position="100"/>
        <end position="120"/>
    </location>
</feature>
<feature type="transmembrane region" description="Helical" evidence="7">
    <location>
        <begin position="557"/>
        <end position="576"/>
    </location>
</feature>
<feature type="transmembrane region" description="Helical" evidence="7">
    <location>
        <begin position="1082"/>
        <end position="1104"/>
    </location>
</feature>
<evidence type="ECO:0000256" key="1">
    <source>
        <dbReference type="ARBA" id="ARBA00004141"/>
    </source>
</evidence>
<comment type="subcellular location">
    <subcellularLocation>
        <location evidence="1">Membrane</location>
        <topology evidence="1">Multi-pass membrane protein</topology>
    </subcellularLocation>
</comment>
<feature type="transmembrane region" description="Helical" evidence="7">
    <location>
        <begin position="190"/>
        <end position="211"/>
    </location>
</feature>
<evidence type="ECO:0000256" key="3">
    <source>
        <dbReference type="ARBA" id="ARBA00022692"/>
    </source>
</evidence>
<sequence length="1626" mass="180337">MLSSGENTELNGEKERSPRSAESEGNCCPSVKRKLIPAKLFYFFYFSSLGSLLPYLALYFKQLKLTPTQVGILMGLKPFVEFICTPLWGAVVDRFKMGKLVLLMSLLVAALSQFSLSLVAPAERLCTLNTISRSIKGPNDSSYIATKHGNSSSYWGNFVFVSSILDDLPWPLTYTSKEMETPQTPNTAELFTILLIIILFSNIISSPSLALADTVTMQTLRPDVHLYGRQRLWGSVGWGIASFLVGVLVSVSHHCPNPFTKPSDISYMPCFGTFGVLMLLAVATSTKFKFAYDSEDEKVENTGLMNNLKQSVNIKYIVFLFTAYYFGILNAFTKTFLFWHLKDLGGTQLLFSIIAAVNCFAEVSLYLLSDKIITRMGHTRVIYLAAAGFTFRCSCYSFLSNPWLILPLEFMPGITNALAWVAMQSYVNEISRNDNATTHQGILCGFYRGLGYGCGEVFGGVMINFVGSGNAFKVFAIGAAFTFLANVFVEELSQVKPKAIATNERNEEDKQCCPNVNRKLLIPKAFYFFFFSAWGSLLPYLALYFKQLMLSPSEVGILMGLKPFVNFLVIPIWGAIVDKCQKSKVVMVISIIALITSTFTLSLVPGPKKNKVVVKRFCNMTAPRYSSLIDIHRPVIDSPNLEFPEPGIDKMVDIGKGQEHYMPFFYKGPKPWSLELFINLDEKTTVRVELDTTQCFMTLFLITFFGTLISAPTLALVDTATLQLLGSETYKYGMQRLTGSIGWGVGAFVVGASLKTTHQCGKDKDYEIVDYVPCFYTFAGLMFLGLITATQFKFEEKSKKSKGASLSVGLQALKSPTYLMFLFTALYLGFLMAFIKTFLFWHLKDLGGSQLLFSIISAVNCFAEVSMYFLSAKLIKRIGHAKVLYLGLICYSIRLFYYSAIPIPWMVLAVELLPGITTAAVWAACLSYVSINSGPGAATTMQCILHGVHWGLGYGAGEVIGGIMVHHYGAPTTFIIFGVLCLVILGAYILINYFCGSRDGKQGCSADSEYSEISDDDIMTENAPDETQKGHHDIEESEKKKEGCCAVNKVYLVSKGFYFFFFSAQGSLLPYLALFFKQLELPARQIGAITGIKPYIAFFFIPFWGCVADRFKIGKIMFVISMIALIAGMVAYALVPINICESEPTEAHSKRALSQESNRATYSYKLHRRSTWYASSQSPVTKSTTNIDTQSRVVDIVEPKKSRSKRAALFLRRHSHIPNLIQKVSPIGLNEQMVKFNQLTGRAARRKRNNFTTSLDSVSEMADESLEETPWSQSDMIALQDQKSKKTLSRKNKFIFLYLLLATIFTTLLSCPSLTLADTATVNLLKQNGDTHKYGKQRMWGSVGYGSMAFLIGAAVSKTHLCPPGSARRKDVNYYPCFAMYVVFNIIALVVGSRFEFGKNGKPNNKETVGDPKTTEDNARQSKETTGSGNRGIIAGLMLLTRPRHAMFLVTAFYVGITMGFIRVFLFWHLKDLGGTQILFSIMTAINCVAEVTLYFLSTKLISFLGTLRVLYLGLTCYAIRLFYYAFVTNPWTVLPVELLSGITTAAVWAAMMSYVGTHSVEGASVTLQGILHGVHWGLGHGSGELIGGLLISSFGAPTAFSIFGSLCLILMGVYILVNRLTNNLE</sequence>
<feature type="transmembrane region" description="Helical" evidence="7">
    <location>
        <begin position="1478"/>
        <end position="1498"/>
    </location>
</feature>
<feature type="compositionally biased region" description="Polar residues" evidence="6">
    <location>
        <begin position="1"/>
        <end position="10"/>
    </location>
</feature>
<keyword evidence="10" id="KW-1185">Reference proteome</keyword>
<feature type="transmembrane region" description="Helical" evidence="7">
    <location>
        <begin position="70"/>
        <end position="88"/>
    </location>
</feature>
<feature type="compositionally biased region" description="Basic and acidic residues" evidence="6">
    <location>
        <begin position="11"/>
        <end position="22"/>
    </location>
</feature>
<feature type="transmembrane region" description="Helical" evidence="7">
    <location>
        <begin position="1057"/>
        <end position="1076"/>
    </location>
</feature>
<feature type="transmembrane region" description="Helical" evidence="7">
    <location>
        <begin position="696"/>
        <end position="717"/>
    </location>
</feature>
<feature type="transmembrane region" description="Helical" evidence="7">
    <location>
        <begin position="349"/>
        <end position="369"/>
    </location>
</feature>
<protein>
    <recommendedName>
        <fullName evidence="8">Major facilitator superfamily associated domain-containing protein</fullName>
    </recommendedName>
</protein>
<gene>
    <name evidence="9" type="ORF">pdam_00013197</name>
</gene>
<feature type="transmembrane region" description="Helical" evidence="7">
    <location>
        <begin position="943"/>
        <end position="968"/>
    </location>
</feature>
<feature type="region of interest" description="Disordered" evidence="6">
    <location>
        <begin position="1"/>
        <end position="28"/>
    </location>
</feature>
<feature type="transmembrane region" description="Helical" evidence="7">
    <location>
        <begin position="815"/>
        <end position="839"/>
    </location>
</feature>
<evidence type="ECO:0000259" key="8">
    <source>
        <dbReference type="Pfam" id="PF12832"/>
    </source>
</evidence>
<accession>A0A3M6UAL5</accession>
<dbReference type="Gene3D" id="1.20.1250.20">
    <property type="entry name" value="MFS general substrate transporter like domains"/>
    <property type="match status" value="8"/>
</dbReference>
<feature type="transmembrane region" description="Helical" evidence="7">
    <location>
        <begin position="1599"/>
        <end position="1618"/>
    </location>
</feature>
<feature type="transmembrane region" description="Helical" evidence="7">
    <location>
        <begin position="1446"/>
        <end position="1466"/>
    </location>
</feature>
<evidence type="ECO:0000256" key="6">
    <source>
        <dbReference type="SAM" id="MobiDB-lite"/>
    </source>
</evidence>
<evidence type="ECO:0000256" key="2">
    <source>
        <dbReference type="ARBA" id="ARBA00005241"/>
    </source>
</evidence>
<feature type="region of interest" description="Disordered" evidence="6">
    <location>
        <begin position="1402"/>
        <end position="1428"/>
    </location>
</feature>
<feature type="transmembrane region" description="Helical" evidence="7">
    <location>
        <begin position="232"/>
        <end position="253"/>
    </location>
</feature>
<evidence type="ECO:0000256" key="7">
    <source>
        <dbReference type="SAM" id="Phobius"/>
    </source>
</evidence>
<feature type="transmembrane region" description="Helical" evidence="7">
    <location>
        <begin position="40"/>
        <end position="58"/>
    </location>
</feature>
<dbReference type="InterPro" id="IPR024989">
    <property type="entry name" value="MFS_assoc_dom"/>
</dbReference>
<feature type="compositionally biased region" description="Basic and acidic residues" evidence="6">
    <location>
        <begin position="1402"/>
        <end position="1423"/>
    </location>
</feature>
<evidence type="ECO:0000313" key="9">
    <source>
        <dbReference type="EMBL" id="RMX50713.1"/>
    </source>
</evidence>